<dbReference type="PROSITE" id="PS51635">
    <property type="entry name" value="PNPLA"/>
    <property type="match status" value="1"/>
</dbReference>
<dbReference type="SUPFAM" id="SSF52151">
    <property type="entry name" value="FabD/lysophospholipase-like"/>
    <property type="match status" value="1"/>
</dbReference>
<dbReference type="Pfam" id="PF01734">
    <property type="entry name" value="Patatin"/>
    <property type="match status" value="1"/>
</dbReference>
<dbReference type="KEGG" id="ara:Arad_7538"/>
<keyword evidence="2" id="KW-0378">Hydrolase</keyword>
<feature type="short sequence motif" description="GXGXXG" evidence="2">
    <location>
        <begin position="109"/>
        <end position="114"/>
    </location>
</feature>
<keyword evidence="3" id="KW-1133">Transmembrane helix</keyword>
<dbReference type="eggNOG" id="COG1752">
    <property type="taxonomic scope" value="Bacteria"/>
</dbReference>
<evidence type="ECO:0000259" key="4">
    <source>
        <dbReference type="PROSITE" id="PS51635"/>
    </source>
</evidence>
<evidence type="ECO:0000256" key="1">
    <source>
        <dbReference type="ARBA" id="ARBA00023098"/>
    </source>
</evidence>
<feature type="short sequence motif" description="GXSXG" evidence="2">
    <location>
        <begin position="138"/>
        <end position="142"/>
    </location>
</feature>
<evidence type="ECO:0000313" key="5">
    <source>
        <dbReference type="EMBL" id="ACM29013.1"/>
    </source>
</evidence>
<feature type="transmembrane region" description="Helical" evidence="3">
    <location>
        <begin position="35"/>
        <end position="55"/>
    </location>
</feature>
<evidence type="ECO:0000256" key="2">
    <source>
        <dbReference type="PROSITE-ProRule" id="PRU01161"/>
    </source>
</evidence>
<reference evidence="5 6" key="1">
    <citation type="journal article" date="2009" name="J. Bacteriol.">
        <title>Genome sequences of three Agrobacterium biovars help elucidate the evolution of multichromosome genomes in bacteria.</title>
        <authorList>
            <person name="Slater S.C."/>
            <person name="Goldman B.S."/>
            <person name="Goodner B."/>
            <person name="Setubal J.C."/>
            <person name="Farrand S.K."/>
            <person name="Nester E.W."/>
            <person name="Burr T.J."/>
            <person name="Banta L."/>
            <person name="Dickerman A.W."/>
            <person name="Paulsen I."/>
            <person name="Otten L."/>
            <person name="Suen G."/>
            <person name="Welch R."/>
            <person name="Almeida N.F."/>
            <person name="Arnold F."/>
            <person name="Burton O.T."/>
            <person name="Du Z."/>
            <person name="Ewing A."/>
            <person name="Godsy E."/>
            <person name="Heisel S."/>
            <person name="Houmiel K.L."/>
            <person name="Jhaveri J."/>
            <person name="Lu J."/>
            <person name="Miller N.M."/>
            <person name="Norton S."/>
            <person name="Chen Q."/>
            <person name="Phoolcharoen W."/>
            <person name="Ohlin V."/>
            <person name="Ondrusek D."/>
            <person name="Pride N."/>
            <person name="Stricklin S.L."/>
            <person name="Sun J."/>
            <person name="Wheeler C."/>
            <person name="Wilson L."/>
            <person name="Zhu H."/>
            <person name="Wood D.W."/>
        </authorList>
    </citation>
    <scope>NUCLEOTIDE SEQUENCE [LARGE SCALE GENOMIC DNA]</scope>
    <source>
        <strain evidence="6">K84 / ATCC BAA-868</strain>
    </source>
</reference>
<proteinExistence type="predicted"/>
<evidence type="ECO:0000313" key="6">
    <source>
        <dbReference type="Proteomes" id="UP000001600"/>
    </source>
</evidence>
<sequence>MRNISAPTAGARERFTHDATAFPGVSALPNRDQTYYRHLCLLIILLLPLAGCMTVSRPQYRADQSSAAEVPGFPGVRSYLDEGSSSWEDAFDWQPAAAQGDVNYLMISGGGAGGAFSAGVLSAWTKTGKRPRFDIVSGVSTGALIAPFAFLGSSYDDLIAHLYTSGVAKNLVDRRLLPNQMLGKSLLRGRTLRSMVDQYITQDVLDAVAREHRNGRRLLVLTSNLDSQRAVVWNMGAIAASGRPGALQLFRDVLVASASIPGVYPPVLIKVQAGDRHFQELHSDGGSSSQILTFPSTVLASASHAPRSKPRKLNIFVLVNNALMPEFSNTSERTLPVMARAYATLIKAQERDALMALYGWARRTGATFHAASIDCQIPYDIADPFNDRYMRAVFTLGARETLNGTLWNDVPLFTTATSNPECQSVPTQLSKL</sequence>
<keyword evidence="3" id="KW-0472">Membrane</keyword>
<feature type="short sequence motif" description="DGA/G" evidence="2">
    <location>
        <begin position="284"/>
        <end position="286"/>
    </location>
</feature>
<dbReference type="AlphaFoldDB" id="B9JN82"/>
<keyword evidence="3" id="KW-0812">Transmembrane</keyword>
<feature type="active site" description="Nucleophile" evidence="2">
    <location>
        <position position="140"/>
    </location>
</feature>
<dbReference type="EMBL" id="CP000629">
    <property type="protein sequence ID" value="ACM29013.1"/>
    <property type="molecule type" value="Genomic_DNA"/>
</dbReference>
<protein>
    <recommendedName>
        <fullName evidence="4">PNPLA domain-containing protein</fullName>
    </recommendedName>
</protein>
<dbReference type="Proteomes" id="UP000001600">
    <property type="component" value="Chromosome 2"/>
</dbReference>
<dbReference type="STRING" id="311403.Arad_7538"/>
<evidence type="ECO:0000256" key="3">
    <source>
        <dbReference type="SAM" id="Phobius"/>
    </source>
</evidence>
<gene>
    <name evidence="5" type="ordered locus">Arad_7538</name>
</gene>
<feature type="active site" description="Proton acceptor" evidence="2">
    <location>
        <position position="284"/>
    </location>
</feature>
<dbReference type="GO" id="GO:0016042">
    <property type="term" value="P:lipid catabolic process"/>
    <property type="evidence" value="ECO:0007669"/>
    <property type="project" value="UniProtKB-UniRule"/>
</dbReference>
<accession>B9JN82</accession>
<name>B9JN82_RHIR8</name>
<keyword evidence="1 2" id="KW-0443">Lipid metabolism</keyword>
<dbReference type="InterPro" id="IPR002641">
    <property type="entry name" value="PNPLA_dom"/>
</dbReference>
<keyword evidence="2" id="KW-0442">Lipid degradation</keyword>
<dbReference type="GO" id="GO:0016787">
    <property type="term" value="F:hydrolase activity"/>
    <property type="evidence" value="ECO:0007669"/>
    <property type="project" value="UniProtKB-UniRule"/>
</dbReference>
<dbReference type="Gene3D" id="3.40.1090.10">
    <property type="entry name" value="Cytosolic phospholipase A2 catalytic domain"/>
    <property type="match status" value="1"/>
</dbReference>
<feature type="domain" description="PNPLA" evidence="4">
    <location>
        <begin position="105"/>
        <end position="300"/>
    </location>
</feature>
<organism evidence="5 6">
    <name type="scientific">Rhizobium rhizogenes (strain K84 / ATCC BAA-868)</name>
    <name type="common">Agrobacterium radiobacter</name>
    <dbReference type="NCBI Taxonomy" id="311403"/>
    <lineage>
        <taxon>Bacteria</taxon>
        <taxon>Pseudomonadati</taxon>
        <taxon>Pseudomonadota</taxon>
        <taxon>Alphaproteobacteria</taxon>
        <taxon>Hyphomicrobiales</taxon>
        <taxon>Rhizobiaceae</taxon>
        <taxon>Rhizobium/Agrobacterium group</taxon>
        <taxon>Rhizobium</taxon>
    </lineage>
</organism>
<dbReference type="HOGENOM" id="CLU_048550_0_0_5"/>
<dbReference type="InterPro" id="IPR016035">
    <property type="entry name" value="Acyl_Trfase/lysoPLipase"/>
</dbReference>